<dbReference type="InterPro" id="IPR052407">
    <property type="entry name" value="BTB_POZ_domain_cont_9"/>
</dbReference>
<keyword evidence="3" id="KW-1185">Reference proteome</keyword>
<proteinExistence type="predicted"/>
<comment type="caution">
    <text evidence="2">The sequence shown here is derived from an EMBL/GenBank/DDBJ whole genome shotgun (WGS) entry which is preliminary data.</text>
</comment>
<dbReference type="CDD" id="cd18186">
    <property type="entry name" value="BTB_POZ_ZBTB_KLHL-like"/>
    <property type="match status" value="1"/>
</dbReference>
<dbReference type="AlphaFoldDB" id="A0A9N8ZHL9"/>
<evidence type="ECO:0000313" key="3">
    <source>
        <dbReference type="Proteomes" id="UP000789706"/>
    </source>
</evidence>
<evidence type="ECO:0000313" key="2">
    <source>
        <dbReference type="EMBL" id="CAG8496089.1"/>
    </source>
</evidence>
<reference evidence="2" key="1">
    <citation type="submission" date="2021-06" db="EMBL/GenBank/DDBJ databases">
        <authorList>
            <person name="Kallberg Y."/>
            <person name="Tangrot J."/>
            <person name="Rosling A."/>
        </authorList>
    </citation>
    <scope>NUCLEOTIDE SEQUENCE</scope>
    <source>
        <strain evidence="2">AZ414A</strain>
    </source>
</reference>
<dbReference type="Gene3D" id="3.30.710.10">
    <property type="entry name" value="Potassium Channel Kv1.1, Chain A"/>
    <property type="match status" value="1"/>
</dbReference>
<gene>
    <name evidence="2" type="ORF">DEBURN_LOCUS4427</name>
</gene>
<evidence type="ECO:0000259" key="1">
    <source>
        <dbReference type="PROSITE" id="PS50097"/>
    </source>
</evidence>
<dbReference type="SUPFAM" id="SSF54695">
    <property type="entry name" value="POZ domain"/>
    <property type="match status" value="1"/>
</dbReference>
<dbReference type="PANTHER" id="PTHR46306">
    <property type="entry name" value="BTB/POZ DOMAIN-CONTAINING PROTEIN 9"/>
    <property type="match status" value="1"/>
</dbReference>
<sequence>MIIIVGEEPYTKTFYVHSNILRVRSNYFKTFLSTNWIRREDDKIRFSKPNIEPEVFAIILEYIYGGKIEFQEDLDPSIIFDCIKAADELGILEFLFYSQDYLLNNKITWLKENLVLIYRDSFGLDSMRKLQEFSVDRIKKYPHLLFDSEDFNMISEQALIAVIKDDKLEMEEIEIWKKLLKWGIIEELANKYKMSMKKKLPNRGAAISTIMSSDHAAIIASWIDHYDIFVGGYNPDVWYNTLWPQYKRNDRSFIFSFTQGITINDNHAYALNCWRSSGPSFGKFDLLMQNSNLRFKHKTYVPNVMPVDDKSLKIDDYEIFEVVLKETIKNGEV</sequence>
<feature type="domain" description="BTB" evidence="1">
    <location>
        <begin position="1"/>
        <end position="72"/>
    </location>
</feature>
<dbReference type="Proteomes" id="UP000789706">
    <property type="component" value="Unassembled WGS sequence"/>
</dbReference>
<dbReference type="OrthoDB" id="45365at2759"/>
<accession>A0A9N8ZHL9</accession>
<dbReference type="InterPro" id="IPR006571">
    <property type="entry name" value="TLDc_dom"/>
</dbReference>
<dbReference type="PROSITE" id="PS50097">
    <property type="entry name" value="BTB"/>
    <property type="match status" value="1"/>
</dbReference>
<protein>
    <submittedName>
        <fullName evidence="2">1850_t:CDS:1</fullName>
    </submittedName>
</protein>
<dbReference type="InterPro" id="IPR011333">
    <property type="entry name" value="SKP1/BTB/POZ_sf"/>
</dbReference>
<dbReference type="Pfam" id="PF07534">
    <property type="entry name" value="TLD"/>
    <property type="match status" value="1"/>
</dbReference>
<dbReference type="InterPro" id="IPR000210">
    <property type="entry name" value="BTB/POZ_dom"/>
</dbReference>
<dbReference type="GO" id="GO:0005737">
    <property type="term" value="C:cytoplasm"/>
    <property type="evidence" value="ECO:0007669"/>
    <property type="project" value="TreeGrafter"/>
</dbReference>
<dbReference type="PANTHER" id="PTHR46306:SF1">
    <property type="entry name" value="BTB_POZ DOMAIN-CONTAINING PROTEIN 9"/>
    <property type="match status" value="1"/>
</dbReference>
<organism evidence="2 3">
    <name type="scientific">Diversispora eburnea</name>
    <dbReference type="NCBI Taxonomy" id="1213867"/>
    <lineage>
        <taxon>Eukaryota</taxon>
        <taxon>Fungi</taxon>
        <taxon>Fungi incertae sedis</taxon>
        <taxon>Mucoromycota</taxon>
        <taxon>Glomeromycotina</taxon>
        <taxon>Glomeromycetes</taxon>
        <taxon>Diversisporales</taxon>
        <taxon>Diversisporaceae</taxon>
        <taxon>Diversispora</taxon>
    </lineage>
</organism>
<dbReference type="EMBL" id="CAJVPK010000336">
    <property type="protein sequence ID" value="CAG8496089.1"/>
    <property type="molecule type" value="Genomic_DNA"/>
</dbReference>
<name>A0A9N8ZHL9_9GLOM</name>
<dbReference type="Pfam" id="PF00651">
    <property type="entry name" value="BTB"/>
    <property type="match status" value="1"/>
</dbReference>
<dbReference type="SMART" id="SM00225">
    <property type="entry name" value="BTB"/>
    <property type="match status" value="1"/>
</dbReference>